<proteinExistence type="predicted"/>
<feature type="compositionally biased region" description="Basic and acidic residues" evidence="1">
    <location>
        <begin position="228"/>
        <end position="240"/>
    </location>
</feature>
<protein>
    <submittedName>
        <fullName evidence="2">Uncharacterized protein</fullName>
    </submittedName>
</protein>
<evidence type="ECO:0000313" key="2">
    <source>
        <dbReference type="EMBL" id="RPB09181.1"/>
    </source>
</evidence>
<name>A0A3N4KLH0_9PEZI</name>
<feature type="region of interest" description="Disordered" evidence="1">
    <location>
        <begin position="539"/>
        <end position="565"/>
    </location>
</feature>
<dbReference type="OrthoDB" id="5374382at2759"/>
<feature type="region of interest" description="Disordered" evidence="1">
    <location>
        <begin position="213"/>
        <end position="256"/>
    </location>
</feature>
<dbReference type="AlphaFoldDB" id="A0A3N4KLH0"/>
<reference evidence="2 3" key="1">
    <citation type="journal article" date="2018" name="Nat. Ecol. Evol.">
        <title>Pezizomycetes genomes reveal the molecular basis of ectomycorrhizal truffle lifestyle.</title>
        <authorList>
            <person name="Murat C."/>
            <person name="Payen T."/>
            <person name="Noel B."/>
            <person name="Kuo A."/>
            <person name="Morin E."/>
            <person name="Chen J."/>
            <person name="Kohler A."/>
            <person name="Krizsan K."/>
            <person name="Balestrini R."/>
            <person name="Da Silva C."/>
            <person name="Montanini B."/>
            <person name="Hainaut M."/>
            <person name="Levati E."/>
            <person name="Barry K.W."/>
            <person name="Belfiori B."/>
            <person name="Cichocki N."/>
            <person name="Clum A."/>
            <person name="Dockter R.B."/>
            <person name="Fauchery L."/>
            <person name="Guy J."/>
            <person name="Iotti M."/>
            <person name="Le Tacon F."/>
            <person name="Lindquist E.A."/>
            <person name="Lipzen A."/>
            <person name="Malagnac F."/>
            <person name="Mello A."/>
            <person name="Molinier V."/>
            <person name="Miyauchi S."/>
            <person name="Poulain J."/>
            <person name="Riccioni C."/>
            <person name="Rubini A."/>
            <person name="Sitrit Y."/>
            <person name="Splivallo R."/>
            <person name="Traeger S."/>
            <person name="Wang M."/>
            <person name="Zifcakova L."/>
            <person name="Wipf D."/>
            <person name="Zambonelli A."/>
            <person name="Paolocci F."/>
            <person name="Nowrousian M."/>
            <person name="Ottonello S."/>
            <person name="Baldrian P."/>
            <person name="Spatafora J.W."/>
            <person name="Henrissat B."/>
            <person name="Nagy L.G."/>
            <person name="Aury J.M."/>
            <person name="Wincker P."/>
            <person name="Grigoriev I.V."/>
            <person name="Bonfante P."/>
            <person name="Martin F.M."/>
        </authorList>
    </citation>
    <scope>NUCLEOTIDE SEQUENCE [LARGE SCALE GENOMIC DNA]</scope>
    <source>
        <strain evidence="2 3">CCBAS932</strain>
    </source>
</reference>
<accession>A0A3N4KLH0</accession>
<dbReference type="EMBL" id="ML119154">
    <property type="protein sequence ID" value="RPB09181.1"/>
    <property type="molecule type" value="Genomic_DNA"/>
</dbReference>
<feature type="region of interest" description="Disordered" evidence="1">
    <location>
        <begin position="31"/>
        <end position="50"/>
    </location>
</feature>
<feature type="compositionally biased region" description="Basic and acidic residues" evidence="1">
    <location>
        <begin position="539"/>
        <end position="548"/>
    </location>
</feature>
<feature type="compositionally biased region" description="Polar residues" evidence="1">
    <location>
        <begin position="247"/>
        <end position="256"/>
    </location>
</feature>
<gene>
    <name evidence="2" type="ORF">P167DRAFT_577488</name>
</gene>
<dbReference type="Proteomes" id="UP000277580">
    <property type="component" value="Unassembled WGS sequence"/>
</dbReference>
<evidence type="ECO:0000313" key="3">
    <source>
        <dbReference type="Proteomes" id="UP000277580"/>
    </source>
</evidence>
<organism evidence="2 3">
    <name type="scientific">Morchella conica CCBAS932</name>
    <dbReference type="NCBI Taxonomy" id="1392247"/>
    <lineage>
        <taxon>Eukaryota</taxon>
        <taxon>Fungi</taxon>
        <taxon>Dikarya</taxon>
        <taxon>Ascomycota</taxon>
        <taxon>Pezizomycotina</taxon>
        <taxon>Pezizomycetes</taxon>
        <taxon>Pezizales</taxon>
        <taxon>Morchellaceae</taxon>
        <taxon>Morchella</taxon>
    </lineage>
</organism>
<dbReference type="InParanoid" id="A0A3N4KLH0"/>
<feature type="compositionally biased region" description="Basic and acidic residues" evidence="1">
    <location>
        <begin position="31"/>
        <end position="45"/>
    </location>
</feature>
<keyword evidence="3" id="KW-1185">Reference proteome</keyword>
<evidence type="ECO:0000256" key="1">
    <source>
        <dbReference type="SAM" id="MobiDB-lite"/>
    </source>
</evidence>
<sequence>MGITTKLSKVRSNSTLNTGFSKCLPCGSKAKGKEKLKKTEEHDFTHTYSKPPPLNTRAVIVNSGVTALVSKTPSGVIHSAGGASHKSKLTDPTEESINFRLNSALTTVTEITEPESDSEVERSANARIPTLGSLPIIDENSISIILPDTRCHSAIPDFRNHSPEANYHEEHSTQVYSRRYSLPTLPTYHLPLRAQPSFASSFEGFDAFFTPDHKRATRENESSEVGEEEIKKGDKDESMSYRHHSYNSHLDPNASLTRRSEITMAGRTRPGLTTVGGNSVRAGRSIAAPSVTAPSMVSPSISAPSTSMGASQSRVLKTLANLPDQGMDSVRTNTTTTGITINSNKVDLNKPLPMPPSLPWRRRLSSVLNPQKSRANLNTGVSQSLLDVRQSAGRSVESLKESIGSGGSTKALGTWKSLNWARAPAASVVSDRPPILPVLDSTEFGDLLLAAATVASSRPSTPTGNGARNKNLATPSVAVELPVTPSSGQRLIRSPACKNLHIISSHECSAISLISKGKGPTKAHIRTLSWVSSIHSGGEHVEDAKTTPESKVGTTPSNTTRDDAPDITISGVEFEGSIHPTEKEGSVGNLSEKKSVRQEGFQGNYKEFLDESVDRYGRSGRGGRMNRELSVTDSMSYIVGDRTSRIDPRGERMLEIWGDVKAGESTVIV</sequence>
<feature type="compositionally biased region" description="Polar residues" evidence="1">
    <location>
        <begin position="549"/>
        <end position="559"/>
    </location>
</feature>